<gene>
    <name evidence="1" type="ORF">SDC9_207793</name>
</gene>
<accession>A0A645JA87</accession>
<proteinExistence type="predicted"/>
<dbReference type="AlphaFoldDB" id="A0A645JA87"/>
<dbReference type="EMBL" id="VSSQ01134837">
    <property type="protein sequence ID" value="MPN60070.1"/>
    <property type="molecule type" value="Genomic_DNA"/>
</dbReference>
<name>A0A645JA87_9ZZZZ</name>
<sequence>MAQRLLVRQADLRIVLAGEADEELSISTAVLDDVLQATATRLAQLGLSV</sequence>
<protein>
    <submittedName>
        <fullName evidence="1">Uncharacterized protein</fullName>
    </submittedName>
</protein>
<reference evidence="1" key="1">
    <citation type="submission" date="2019-08" db="EMBL/GenBank/DDBJ databases">
        <authorList>
            <person name="Kucharzyk K."/>
            <person name="Murdoch R.W."/>
            <person name="Higgins S."/>
            <person name="Loffler F."/>
        </authorList>
    </citation>
    <scope>NUCLEOTIDE SEQUENCE</scope>
</reference>
<organism evidence="1">
    <name type="scientific">bioreactor metagenome</name>
    <dbReference type="NCBI Taxonomy" id="1076179"/>
    <lineage>
        <taxon>unclassified sequences</taxon>
        <taxon>metagenomes</taxon>
        <taxon>ecological metagenomes</taxon>
    </lineage>
</organism>
<comment type="caution">
    <text evidence="1">The sequence shown here is derived from an EMBL/GenBank/DDBJ whole genome shotgun (WGS) entry which is preliminary data.</text>
</comment>
<evidence type="ECO:0000313" key="1">
    <source>
        <dbReference type="EMBL" id="MPN60070.1"/>
    </source>
</evidence>